<dbReference type="AlphaFoldDB" id="A0A6A6XX84"/>
<evidence type="ECO:0000259" key="2">
    <source>
        <dbReference type="Pfam" id="PF02894"/>
    </source>
</evidence>
<dbReference type="InterPro" id="IPR004104">
    <property type="entry name" value="Gfo/Idh/MocA-like_OxRdtase_C"/>
</dbReference>
<dbReference type="GO" id="GO:0005737">
    <property type="term" value="C:cytoplasm"/>
    <property type="evidence" value="ECO:0007669"/>
    <property type="project" value="TreeGrafter"/>
</dbReference>
<evidence type="ECO:0000313" key="4">
    <source>
        <dbReference type="Proteomes" id="UP000799757"/>
    </source>
</evidence>
<dbReference type="PANTHER" id="PTHR42840:SF5">
    <property type="entry name" value="NAD(P)-BINDING ROSSMANN-FOLD SUPERFAMILY PROTEIN"/>
    <property type="match status" value="1"/>
</dbReference>
<dbReference type="Gene3D" id="3.30.360.10">
    <property type="entry name" value="Dihydrodipicolinate Reductase, domain 2"/>
    <property type="match status" value="1"/>
</dbReference>
<dbReference type="Gene3D" id="3.40.50.720">
    <property type="entry name" value="NAD(P)-binding Rossmann-like Domain"/>
    <property type="match status" value="1"/>
</dbReference>
<dbReference type="SUPFAM" id="SSF51735">
    <property type="entry name" value="NAD(P)-binding Rossmann-fold domains"/>
    <property type="match status" value="1"/>
</dbReference>
<dbReference type="PANTHER" id="PTHR42840">
    <property type="entry name" value="NAD(P)-BINDING ROSSMANN-FOLD SUPERFAMILY PROTEIN-RELATED"/>
    <property type="match status" value="1"/>
</dbReference>
<dbReference type="GO" id="GO:0006740">
    <property type="term" value="P:NADPH regeneration"/>
    <property type="evidence" value="ECO:0007669"/>
    <property type="project" value="TreeGrafter"/>
</dbReference>
<dbReference type="GO" id="GO:0016491">
    <property type="term" value="F:oxidoreductase activity"/>
    <property type="evidence" value="ECO:0007669"/>
    <property type="project" value="TreeGrafter"/>
</dbReference>
<dbReference type="OrthoDB" id="64915at2759"/>
<dbReference type="Pfam" id="PF02894">
    <property type="entry name" value="GFO_IDH_MocA_C"/>
    <property type="match status" value="1"/>
</dbReference>
<dbReference type="GO" id="GO:0000166">
    <property type="term" value="F:nucleotide binding"/>
    <property type="evidence" value="ECO:0007669"/>
    <property type="project" value="InterPro"/>
</dbReference>
<dbReference type="SUPFAM" id="SSF55347">
    <property type="entry name" value="Glyceraldehyde-3-phosphate dehydrogenase-like, C-terminal domain"/>
    <property type="match status" value="1"/>
</dbReference>
<protein>
    <submittedName>
        <fullName evidence="3">NAD(P)-binding protein</fullName>
    </submittedName>
</protein>
<evidence type="ECO:0000313" key="3">
    <source>
        <dbReference type="EMBL" id="KAF2800217.1"/>
    </source>
</evidence>
<dbReference type="InterPro" id="IPR036291">
    <property type="entry name" value="NAD(P)-bd_dom_sf"/>
</dbReference>
<accession>A0A6A6XX84</accession>
<feature type="domain" description="Gfo/Idh/MocA-like oxidoreductase N-terminal" evidence="1">
    <location>
        <begin position="6"/>
        <end position="130"/>
    </location>
</feature>
<dbReference type="Proteomes" id="UP000799757">
    <property type="component" value="Unassembled WGS sequence"/>
</dbReference>
<sequence>MSPIPIAIIGSGIFAKEEHLPAVLAAPSLRLAAVYSRSLASAKALASDLSSTQSEGVEVYSEDQEGRGFDALLAREDIKGVIIALPILTQPSYIRRALTAGKHVLAEKPIAKDVATAVSLLEFYNSTDKKATFSIAENFRFLASFIYASETIATLGRALNFRVRVDHLVQPGGKYFETAWRKVPEYQGGFLLDGGVHFLAATRLLLAKEQIVRTSAFTVQLQEHLPPVDTLHAVVKLGSGSSGTVEISFGTTFTGSEYAVACEKGTVSVSRGKVVVTREGKEDVKEFPEEGSGVKQEVAAWAEGLVKGEANQRQAPEEALKDLQLLEAMLTSGDNGGSAVELKL</sequence>
<gene>
    <name evidence="3" type="ORF">K505DRAFT_320624</name>
</gene>
<dbReference type="InterPro" id="IPR000683">
    <property type="entry name" value="Gfo/Idh/MocA-like_OxRdtase_N"/>
</dbReference>
<feature type="domain" description="Gfo/Idh/MocA-like oxidoreductase C-terminal" evidence="2">
    <location>
        <begin position="174"/>
        <end position="340"/>
    </location>
</feature>
<name>A0A6A6XX84_9PLEO</name>
<proteinExistence type="predicted"/>
<keyword evidence="4" id="KW-1185">Reference proteome</keyword>
<evidence type="ECO:0000259" key="1">
    <source>
        <dbReference type="Pfam" id="PF01408"/>
    </source>
</evidence>
<dbReference type="EMBL" id="MU001751">
    <property type="protein sequence ID" value="KAF2800217.1"/>
    <property type="molecule type" value="Genomic_DNA"/>
</dbReference>
<dbReference type="Pfam" id="PF01408">
    <property type="entry name" value="GFO_IDH_MocA"/>
    <property type="match status" value="1"/>
</dbReference>
<reference evidence="3" key="1">
    <citation type="journal article" date="2020" name="Stud. Mycol.">
        <title>101 Dothideomycetes genomes: a test case for predicting lifestyles and emergence of pathogens.</title>
        <authorList>
            <person name="Haridas S."/>
            <person name="Albert R."/>
            <person name="Binder M."/>
            <person name="Bloem J."/>
            <person name="Labutti K."/>
            <person name="Salamov A."/>
            <person name="Andreopoulos B."/>
            <person name="Baker S."/>
            <person name="Barry K."/>
            <person name="Bills G."/>
            <person name="Bluhm B."/>
            <person name="Cannon C."/>
            <person name="Castanera R."/>
            <person name="Culley D."/>
            <person name="Daum C."/>
            <person name="Ezra D."/>
            <person name="Gonzalez J."/>
            <person name="Henrissat B."/>
            <person name="Kuo A."/>
            <person name="Liang C."/>
            <person name="Lipzen A."/>
            <person name="Lutzoni F."/>
            <person name="Magnuson J."/>
            <person name="Mondo S."/>
            <person name="Nolan M."/>
            <person name="Ohm R."/>
            <person name="Pangilinan J."/>
            <person name="Park H.-J."/>
            <person name="Ramirez L."/>
            <person name="Alfaro M."/>
            <person name="Sun H."/>
            <person name="Tritt A."/>
            <person name="Yoshinaga Y."/>
            <person name="Zwiers L.-H."/>
            <person name="Turgeon B."/>
            <person name="Goodwin S."/>
            <person name="Spatafora J."/>
            <person name="Crous P."/>
            <person name="Grigoriev I."/>
        </authorList>
    </citation>
    <scope>NUCLEOTIDE SEQUENCE</scope>
    <source>
        <strain evidence="3">CBS 109.77</strain>
    </source>
</reference>
<organism evidence="3 4">
    <name type="scientific">Melanomma pulvis-pyrius CBS 109.77</name>
    <dbReference type="NCBI Taxonomy" id="1314802"/>
    <lineage>
        <taxon>Eukaryota</taxon>
        <taxon>Fungi</taxon>
        <taxon>Dikarya</taxon>
        <taxon>Ascomycota</taxon>
        <taxon>Pezizomycotina</taxon>
        <taxon>Dothideomycetes</taxon>
        <taxon>Pleosporomycetidae</taxon>
        <taxon>Pleosporales</taxon>
        <taxon>Melanommataceae</taxon>
        <taxon>Melanomma</taxon>
    </lineage>
</organism>